<dbReference type="AlphaFoldDB" id="A0A560WG21"/>
<protein>
    <submittedName>
        <fullName evidence="3">Uncharacterized protein YlxW (UPF0749 family)</fullName>
    </submittedName>
</protein>
<name>A0A560WG21_9MICO</name>
<evidence type="ECO:0000256" key="1">
    <source>
        <dbReference type="ARBA" id="ARBA00009108"/>
    </source>
</evidence>
<dbReference type="Proteomes" id="UP000315628">
    <property type="component" value="Unassembled WGS sequence"/>
</dbReference>
<sequence>MPSKRETASSSRLRMFLDSRASGWSALVPVIALAAGLLFGVTAATAQGEDLRSDIQTVPDLIRDRAHDNSTRELAVERLRREVDEATVQAGGGDGQLQALTDDIQGMQGPAGFAAVSGPSLTVSLDDAPLDAADLPEGYDVNDIVVHQQDVQGVVNAMWRGGAEAMMIQDQRVISTSAVRCVGNTLILQGRVYAPPFVITAIGDQEAMRTALDEDPTVSVYREYVDAIGLGYEVSTSDKTGMPPYSGQGQLKHARAVR</sequence>
<evidence type="ECO:0000313" key="4">
    <source>
        <dbReference type="Proteomes" id="UP000315628"/>
    </source>
</evidence>
<dbReference type="OrthoDB" id="3214641at2"/>
<evidence type="ECO:0000256" key="2">
    <source>
        <dbReference type="SAM" id="MobiDB-lite"/>
    </source>
</evidence>
<dbReference type="Pfam" id="PF05949">
    <property type="entry name" value="DUF881"/>
    <property type="match status" value="1"/>
</dbReference>
<keyword evidence="4" id="KW-1185">Reference proteome</keyword>
<dbReference type="GO" id="GO:0005886">
    <property type="term" value="C:plasma membrane"/>
    <property type="evidence" value="ECO:0007669"/>
    <property type="project" value="TreeGrafter"/>
</dbReference>
<proteinExistence type="inferred from homology"/>
<organism evidence="3 4">
    <name type="scientific">Marihabitans asiaticum</name>
    <dbReference type="NCBI Taxonomy" id="415218"/>
    <lineage>
        <taxon>Bacteria</taxon>
        <taxon>Bacillati</taxon>
        <taxon>Actinomycetota</taxon>
        <taxon>Actinomycetes</taxon>
        <taxon>Micrococcales</taxon>
        <taxon>Intrasporangiaceae</taxon>
        <taxon>Marihabitans</taxon>
    </lineage>
</organism>
<evidence type="ECO:0000313" key="3">
    <source>
        <dbReference type="EMBL" id="TWD16629.1"/>
    </source>
</evidence>
<feature type="region of interest" description="Disordered" evidence="2">
    <location>
        <begin position="239"/>
        <end position="258"/>
    </location>
</feature>
<accession>A0A560WG21</accession>
<gene>
    <name evidence="3" type="ORF">FB557_0157</name>
</gene>
<comment type="caution">
    <text evidence="3">The sequence shown here is derived from an EMBL/GenBank/DDBJ whole genome shotgun (WGS) entry which is preliminary data.</text>
</comment>
<reference evidence="3 4" key="1">
    <citation type="submission" date="2019-06" db="EMBL/GenBank/DDBJ databases">
        <title>Sequencing the genomes of 1000 actinobacteria strains.</title>
        <authorList>
            <person name="Klenk H.-P."/>
        </authorList>
    </citation>
    <scope>NUCLEOTIDE SEQUENCE [LARGE SCALE GENOMIC DNA]</scope>
    <source>
        <strain evidence="3 4">DSM 18935</strain>
    </source>
</reference>
<dbReference type="Gene3D" id="3.30.70.1880">
    <property type="entry name" value="Protein of unknown function DUF881"/>
    <property type="match status" value="1"/>
</dbReference>
<dbReference type="PANTHER" id="PTHR37313:SF4">
    <property type="entry name" value="CONSERVED MEMBRANE PROTEIN-RELATED"/>
    <property type="match status" value="1"/>
</dbReference>
<comment type="similarity">
    <text evidence="1">Belongs to the UPF0749 family.</text>
</comment>
<dbReference type="PANTHER" id="PTHR37313">
    <property type="entry name" value="UPF0749 PROTEIN RV1825"/>
    <property type="match status" value="1"/>
</dbReference>
<dbReference type="EMBL" id="VIUW01000001">
    <property type="protein sequence ID" value="TWD16629.1"/>
    <property type="molecule type" value="Genomic_DNA"/>
</dbReference>
<dbReference type="InterPro" id="IPR010273">
    <property type="entry name" value="DUF881"/>
</dbReference>
<dbReference type="RefSeq" id="WP_144854746.1">
    <property type="nucleotide sequence ID" value="NZ_BAAAYT010000001.1"/>
</dbReference>